<proteinExistence type="predicted"/>
<name>A0A139WDH5_TRICA</name>
<reference evidence="2 3" key="1">
    <citation type="journal article" date="2008" name="Nature">
        <title>The genome of the model beetle and pest Tribolium castaneum.</title>
        <authorList>
            <consortium name="Tribolium Genome Sequencing Consortium"/>
            <person name="Richards S."/>
            <person name="Gibbs R.A."/>
            <person name="Weinstock G.M."/>
            <person name="Brown S.J."/>
            <person name="Denell R."/>
            <person name="Beeman R.W."/>
            <person name="Gibbs R."/>
            <person name="Beeman R.W."/>
            <person name="Brown S.J."/>
            <person name="Bucher G."/>
            <person name="Friedrich M."/>
            <person name="Grimmelikhuijzen C.J."/>
            <person name="Klingler M."/>
            <person name="Lorenzen M."/>
            <person name="Richards S."/>
            <person name="Roth S."/>
            <person name="Schroder R."/>
            <person name="Tautz D."/>
            <person name="Zdobnov E.M."/>
            <person name="Muzny D."/>
            <person name="Gibbs R.A."/>
            <person name="Weinstock G.M."/>
            <person name="Attaway T."/>
            <person name="Bell S."/>
            <person name="Buhay C.J."/>
            <person name="Chandrabose M.N."/>
            <person name="Chavez D."/>
            <person name="Clerk-Blankenburg K.P."/>
            <person name="Cree A."/>
            <person name="Dao M."/>
            <person name="Davis C."/>
            <person name="Chacko J."/>
            <person name="Dinh H."/>
            <person name="Dugan-Rocha S."/>
            <person name="Fowler G."/>
            <person name="Garner T.T."/>
            <person name="Garnes J."/>
            <person name="Gnirke A."/>
            <person name="Hawes A."/>
            <person name="Hernandez J."/>
            <person name="Hines S."/>
            <person name="Holder M."/>
            <person name="Hume J."/>
            <person name="Jhangiani S.N."/>
            <person name="Joshi V."/>
            <person name="Khan Z.M."/>
            <person name="Jackson L."/>
            <person name="Kovar C."/>
            <person name="Kowis A."/>
            <person name="Lee S."/>
            <person name="Lewis L.R."/>
            <person name="Margolis J."/>
            <person name="Morgan M."/>
            <person name="Nazareth L.V."/>
            <person name="Nguyen N."/>
            <person name="Okwuonu G."/>
            <person name="Parker D."/>
            <person name="Richards S."/>
            <person name="Ruiz S.J."/>
            <person name="Santibanez J."/>
            <person name="Savard J."/>
            <person name="Scherer S.E."/>
            <person name="Schneider B."/>
            <person name="Sodergren E."/>
            <person name="Tautz D."/>
            <person name="Vattahil S."/>
            <person name="Villasana D."/>
            <person name="White C.S."/>
            <person name="Wright R."/>
            <person name="Park Y."/>
            <person name="Beeman R.W."/>
            <person name="Lord J."/>
            <person name="Oppert B."/>
            <person name="Lorenzen M."/>
            <person name="Brown S."/>
            <person name="Wang L."/>
            <person name="Savard J."/>
            <person name="Tautz D."/>
            <person name="Richards S."/>
            <person name="Weinstock G."/>
            <person name="Gibbs R.A."/>
            <person name="Liu Y."/>
            <person name="Worley K."/>
            <person name="Weinstock G."/>
            <person name="Elsik C.G."/>
            <person name="Reese J.T."/>
            <person name="Elhaik E."/>
            <person name="Landan G."/>
            <person name="Graur D."/>
            <person name="Arensburger P."/>
            <person name="Atkinson P."/>
            <person name="Beeman R.W."/>
            <person name="Beidler J."/>
            <person name="Brown S.J."/>
            <person name="Demuth J.P."/>
            <person name="Drury D.W."/>
            <person name="Du Y.Z."/>
            <person name="Fujiwara H."/>
            <person name="Lorenzen M."/>
            <person name="Maselli V."/>
            <person name="Osanai M."/>
            <person name="Park Y."/>
            <person name="Robertson H.M."/>
            <person name="Tu Z."/>
            <person name="Wang J.J."/>
            <person name="Wang S."/>
            <person name="Richards S."/>
            <person name="Song H."/>
            <person name="Zhang L."/>
            <person name="Sodergren E."/>
            <person name="Werner D."/>
            <person name="Stanke M."/>
            <person name="Morgenstern B."/>
            <person name="Solovyev V."/>
            <person name="Kosarev P."/>
            <person name="Brown G."/>
            <person name="Chen H.C."/>
            <person name="Ermolaeva O."/>
            <person name="Hlavina W."/>
            <person name="Kapustin Y."/>
            <person name="Kiryutin B."/>
            <person name="Kitts P."/>
            <person name="Maglott D."/>
            <person name="Pruitt K."/>
            <person name="Sapojnikov V."/>
            <person name="Souvorov A."/>
            <person name="Mackey A.J."/>
            <person name="Waterhouse R.M."/>
            <person name="Wyder S."/>
            <person name="Zdobnov E.M."/>
            <person name="Zdobnov E.M."/>
            <person name="Wyder S."/>
            <person name="Kriventseva E.V."/>
            <person name="Kadowaki T."/>
            <person name="Bork P."/>
            <person name="Aranda M."/>
            <person name="Bao R."/>
            <person name="Beermann A."/>
            <person name="Berns N."/>
            <person name="Bolognesi R."/>
            <person name="Bonneton F."/>
            <person name="Bopp D."/>
            <person name="Brown S.J."/>
            <person name="Bucher G."/>
            <person name="Butts T."/>
            <person name="Chaumot A."/>
            <person name="Denell R.E."/>
            <person name="Ferrier D.E."/>
            <person name="Friedrich M."/>
            <person name="Gordon C.M."/>
            <person name="Jindra M."/>
            <person name="Klingler M."/>
            <person name="Lan Q."/>
            <person name="Lattorff H.M."/>
            <person name="Laudet V."/>
            <person name="von Levetsow C."/>
            <person name="Liu Z."/>
            <person name="Lutz R."/>
            <person name="Lynch J.A."/>
            <person name="da Fonseca R.N."/>
            <person name="Posnien N."/>
            <person name="Reuter R."/>
            <person name="Roth S."/>
            <person name="Savard J."/>
            <person name="Schinko J.B."/>
            <person name="Schmitt C."/>
            <person name="Schoppmeier M."/>
            <person name="Schroder R."/>
            <person name="Shippy T.D."/>
            <person name="Simonnet F."/>
            <person name="Marques-Souza H."/>
            <person name="Tautz D."/>
            <person name="Tomoyasu Y."/>
            <person name="Trauner J."/>
            <person name="Van der Zee M."/>
            <person name="Vervoort M."/>
            <person name="Wittkopp N."/>
            <person name="Wimmer E.A."/>
            <person name="Yang X."/>
            <person name="Jones A.K."/>
            <person name="Sattelle D.B."/>
            <person name="Ebert P.R."/>
            <person name="Nelson D."/>
            <person name="Scott J.G."/>
            <person name="Beeman R.W."/>
            <person name="Muthukrishnan S."/>
            <person name="Kramer K.J."/>
            <person name="Arakane Y."/>
            <person name="Beeman R.W."/>
            <person name="Zhu Q."/>
            <person name="Hogenkamp D."/>
            <person name="Dixit R."/>
            <person name="Oppert B."/>
            <person name="Jiang H."/>
            <person name="Zou Z."/>
            <person name="Marshall J."/>
            <person name="Elpidina E."/>
            <person name="Vinokurov K."/>
            <person name="Oppert C."/>
            <person name="Zou Z."/>
            <person name="Evans J."/>
            <person name="Lu Z."/>
            <person name="Zhao P."/>
            <person name="Sumathipala N."/>
            <person name="Altincicek B."/>
            <person name="Vilcinskas A."/>
            <person name="Williams M."/>
            <person name="Hultmark D."/>
            <person name="Hetru C."/>
            <person name="Jiang H."/>
            <person name="Grimmelikhuijzen C.J."/>
            <person name="Hauser F."/>
            <person name="Cazzamali G."/>
            <person name="Williamson M."/>
            <person name="Park Y."/>
            <person name="Li B."/>
            <person name="Tanaka Y."/>
            <person name="Predel R."/>
            <person name="Neupert S."/>
            <person name="Schachtner J."/>
            <person name="Verleyen P."/>
            <person name="Raible F."/>
            <person name="Bork P."/>
            <person name="Friedrich M."/>
            <person name="Walden K.K."/>
            <person name="Robertson H.M."/>
            <person name="Angeli S."/>
            <person name="Foret S."/>
            <person name="Bucher G."/>
            <person name="Schuetz S."/>
            <person name="Maleszka R."/>
            <person name="Wimmer E.A."/>
            <person name="Beeman R.W."/>
            <person name="Lorenzen M."/>
            <person name="Tomoyasu Y."/>
            <person name="Miller S.C."/>
            <person name="Grossmann D."/>
            <person name="Bucher G."/>
        </authorList>
    </citation>
    <scope>NUCLEOTIDE SEQUENCE [LARGE SCALE GENOMIC DNA]</scope>
    <source>
        <strain evidence="2 3">Georgia GA2</strain>
    </source>
</reference>
<organism evidence="2 3">
    <name type="scientific">Tribolium castaneum</name>
    <name type="common">Red flour beetle</name>
    <dbReference type="NCBI Taxonomy" id="7070"/>
    <lineage>
        <taxon>Eukaryota</taxon>
        <taxon>Metazoa</taxon>
        <taxon>Ecdysozoa</taxon>
        <taxon>Arthropoda</taxon>
        <taxon>Hexapoda</taxon>
        <taxon>Insecta</taxon>
        <taxon>Pterygota</taxon>
        <taxon>Neoptera</taxon>
        <taxon>Endopterygota</taxon>
        <taxon>Coleoptera</taxon>
        <taxon>Polyphaga</taxon>
        <taxon>Cucujiformia</taxon>
        <taxon>Tenebrionidae</taxon>
        <taxon>Tenebrionidae incertae sedis</taxon>
        <taxon>Tribolium</taxon>
    </lineage>
</organism>
<evidence type="ECO:0000256" key="1">
    <source>
        <dbReference type="SAM" id="SignalP"/>
    </source>
</evidence>
<evidence type="ECO:0000313" key="2">
    <source>
        <dbReference type="EMBL" id="KYB25964.1"/>
    </source>
</evidence>
<dbReference type="Proteomes" id="UP000007266">
    <property type="component" value="Linkage group 8"/>
</dbReference>
<sequence>MAWFKCLVLLSLLSPSLGQIGEVFEGLNRLTDFALGHFEEFNFDGLLGLVLAEAQILQIEDSYFDTGALLRKFEVVRGEIAPILPKSPNKMVILERYLLQPENWFHKVHFHKSLDDLGIYKNWTVDDFIKNKRASYKGVPSDYCLMEILQKNCYVSAFCHEMMLAPRVDTGYLLSHRVFYLQIVRLKKCPFNNQKFQDLTTKLCSLMWREIRTNEKLDFPAHDIALEQMVFCGLEGHSEFLTTNWRKKILEWQLPVGCFKSNKDSNFKRTSNVITYGCTDHTTGLGAAALALHLRFLLQMPKYHLN</sequence>
<feature type="chain" id="PRO_5007299729" evidence="1">
    <location>
        <begin position="19"/>
        <end position="306"/>
    </location>
</feature>
<keyword evidence="1" id="KW-0732">Signal</keyword>
<feature type="signal peptide" evidence="1">
    <location>
        <begin position="1"/>
        <end position="18"/>
    </location>
</feature>
<dbReference type="PANTHER" id="PTHR33539:SF1">
    <property type="entry name" value="UPF0764 PROTEIN C16ORF89"/>
    <property type="match status" value="1"/>
</dbReference>
<keyword evidence="3" id="KW-1185">Reference proteome</keyword>
<protein>
    <submittedName>
        <fullName evidence="2">UPF0764 protein C16orf89-like Protein</fullName>
    </submittedName>
</protein>
<dbReference type="GO" id="GO:0016020">
    <property type="term" value="C:membrane"/>
    <property type="evidence" value="ECO:0000318"/>
    <property type="project" value="GO_Central"/>
</dbReference>
<dbReference type="InParanoid" id="A0A139WDH5"/>
<dbReference type="InterPro" id="IPR031751">
    <property type="entry name" value="DUF4735"/>
</dbReference>
<dbReference type="EMBL" id="KQ971359">
    <property type="protein sequence ID" value="KYB25964.1"/>
    <property type="molecule type" value="Genomic_DNA"/>
</dbReference>
<reference evidence="2 3" key="2">
    <citation type="journal article" date="2010" name="Nucleic Acids Res.">
        <title>BeetleBase in 2010: revisions to provide comprehensive genomic information for Tribolium castaneum.</title>
        <authorList>
            <person name="Kim H.S."/>
            <person name="Murphy T."/>
            <person name="Xia J."/>
            <person name="Caragea D."/>
            <person name="Park Y."/>
            <person name="Beeman R.W."/>
            <person name="Lorenzen M.D."/>
            <person name="Butcher S."/>
            <person name="Manak J.R."/>
            <person name="Brown S.J."/>
        </authorList>
    </citation>
    <scope>GENOME REANNOTATION</scope>
    <source>
        <strain evidence="2 3">Georgia GA2</strain>
    </source>
</reference>
<dbReference type="PANTHER" id="PTHR33539">
    <property type="entry name" value="UPF0764 PROTEIN C16ORF89"/>
    <property type="match status" value="1"/>
</dbReference>
<dbReference type="AlphaFoldDB" id="A0A139WDH5"/>
<evidence type="ECO:0000313" key="3">
    <source>
        <dbReference type="Proteomes" id="UP000007266"/>
    </source>
</evidence>
<dbReference type="GO" id="GO:0005829">
    <property type="term" value="C:cytosol"/>
    <property type="evidence" value="ECO:0000318"/>
    <property type="project" value="GO_Central"/>
</dbReference>
<dbReference type="STRING" id="7070.A0A139WDH5"/>
<dbReference type="Pfam" id="PF15882">
    <property type="entry name" value="DUF4735"/>
    <property type="match status" value="1"/>
</dbReference>
<gene>
    <name evidence="2" type="primary">AUGUSTUS-3.0.2_34032</name>
    <name evidence="2" type="ORF">TcasGA2_TC034032</name>
</gene>
<accession>A0A139WDH5</accession>